<gene>
    <name evidence="1" type="ORF">M3I41_07205</name>
</gene>
<dbReference type="Pfam" id="PF08843">
    <property type="entry name" value="AbiEii"/>
    <property type="match status" value="1"/>
</dbReference>
<dbReference type="InterPro" id="IPR014942">
    <property type="entry name" value="AbiEii"/>
</dbReference>
<name>A0A9E7AEV3_9ACTO</name>
<keyword evidence="1" id="KW-0808">Transferase</keyword>
<evidence type="ECO:0000313" key="2">
    <source>
        <dbReference type="Proteomes" id="UP000830236"/>
    </source>
</evidence>
<proteinExistence type="predicted"/>
<dbReference type="Proteomes" id="UP000830236">
    <property type="component" value="Chromosome"/>
</dbReference>
<dbReference type="GO" id="GO:0016740">
    <property type="term" value="F:transferase activity"/>
    <property type="evidence" value="ECO:0007669"/>
    <property type="project" value="UniProtKB-KW"/>
</dbReference>
<dbReference type="KEGG" id="agh:M3I41_07205"/>
<organism evidence="1 2">
    <name type="scientific">Actinomyces graevenitzii</name>
    <dbReference type="NCBI Taxonomy" id="55565"/>
    <lineage>
        <taxon>Bacteria</taxon>
        <taxon>Bacillati</taxon>
        <taxon>Actinomycetota</taxon>
        <taxon>Actinomycetes</taxon>
        <taxon>Actinomycetales</taxon>
        <taxon>Actinomycetaceae</taxon>
        <taxon>Actinomyces</taxon>
    </lineage>
</organism>
<dbReference type="AlphaFoldDB" id="A0A9E7AEV3"/>
<protein>
    <submittedName>
        <fullName evidence="1">Nucleotidyl transferase AbiEii/AbiGii toxin family protein</fullName>
    </submittedName>
</protein>
<evidence type="ECO:0000313" key="1">
    <source>
        <dbReference type="EMBL" id="UQF79370.1"/>
    </source>
</evidence>
<accession>A0A9E7AEV3</accession>
<sequence>MTYKSAAAVEMAVKSAASASSLDTGRAVSSFYFHRLLCRVFAGNNKKFVLKGGQAMLARTIDARATRDIDLLALQDSLENALTELVRLAESDLGDFVVFEFAGSKHIKAEDEYRSGLSVKFTPRIGVKRMQQISIDLVVDKVPLEEVEVIEPVDRIQIEGLFTCNYLLYPVENALADKFCALIEIHDGRVSTRVKDLVDIAVYAVTCTVDGDKFQNCLSREVAVRGMEMPDKFSVPREWGLSQGRQFEKLSANTGLPAGLKVIDAAAELAGNLIDPAINASVSGLQWFPEDLKWECKDS</sequence>
<reference evidence="1" key="1">
    <citation type="submission" date="2022-05" db="EMBL/GenBank/DDBJ databases">
        <title>Using nanopore sequencing to obtain complete genomes from saliva samples.</title>
        <authorList>
            <person name="Baker J.L."/>
        </authorList>
    </citation>
    <scope>NUCLEOTIDE SEQUENCE</scope>
    <source>
        <strain evidence="1">JCVI-JB-Ag32</strain>
    </source>
</reference>
<dbReference type="EMBL" id="CP097095">
    <property type="protein sequence ID" value="UQF79370.1"/>
    <property type="molecule type" value="Genomic_DNA"/>
</dbReference>